<dbReference type="EMBL" id="UYJE01001184">
    <property type="protein sequence ID" value="VDH99850.1"/>
    <property type="molecule type" value="Genomic_DNA"/>
</dbReference>
<dbReference type="Pfam" id="PF00078">
    <property type="entry name" value="RVT_1"/>
    <property type="match status" value="1"/>
</dbReference>
<name>A0A8B6C5N9_MYTGA</name>
<dbReference type="AlphaFoldDB" id="A0A8B6C5N9"/>
<evidence type="ECO:0000259" key="1">
    <source>
        <dbReference type="PROSITE" id="PS50878"/>
    </source>
</evidence>
<proteinExistence type="predicted"/>
<organism evidence="2 3">
    <name type="scientific">Mytilus galloprovincialis</name>
    <name type="common">Mediterranean mussel</name>
    <dbReference type="NCBI Taxonomy" id="29158"/>
    <lineage>
        <taxon>Eukaryota</taxon>
        <taxon>Metazoa</taxon>
        <taxon>Spiralia</taxon>
        <taxon>Lophotrochozoa</taxon>
        <taxon>Mollusca</taxon>
        <taxon>Bivalvia</taxon>
        <taxon>Autobranchia</taxon>
        <taxon>Pteriomorphia</taxon>
        <taxon>Mytilida</taxon>
        <taxon>Mytiloidea</taxon>
        <taxon>Mytilidae</taxon>
        <taxon>Mytilinae</taxon>
        <taxon>Mytilus</taxon>
    </lineage>
</organism>
<dbReference type="PROSITE" id="PS50878">
    <property type="entry name" value="RT_POL"/>
    <property type="match status" value="1"/>
</dbReference>
<dbReference type="PANTHER" id="PTHR19446">
    <property type="entry name" value="REVERSE TRANSCRIPTASES"/>
    <property type="match status" value="1"/>
</dbReference>
<gene>
    <name evidence="2" type="ORF">MGAL_10B003065</name>
</gene>
<protein>
    <recommendedName>
        <fullName evidence="1">Reverse transcriptase domain-containing protein</fullName>
    </recommendedName>
</protein>
<evidence type="ECO:0000313" key="2">
    <source>
        <dbReference type="EMBL" id="VDH99850.1"/>
    </source>
</evidence>
<accession>A0A8B6C5N9</accession>
<reference evidence="2" key="1">
    <citation type="submission" date="2018-11" db="EMBL/GenBank/DDBJ databases">
        <authorList>
            <person name="Alioto T."/>
            <person name="Alioto T."/>
        </authorList>
    </citation>
    <scope>NUCLEOTIDE SEQUENCE</scope>
</reference>
<evidence type="ECO:0000313" key="3">
    <source>
        <dbReference type="Proteomes" id="UP000596742"/>
    </source>
</evidence>
<dbReference type="OrthoDB" id="1726353at2759"/>
<sequence>MDGKFPNTATPDVIESYYSCIVSAIKKAEKDTLPYKKFNRHSKPYWNPNLTVLRDSMRSIRNEWINNCHCHDTNCEFFQKYKSAKREFRTALRKAFDEYESNLAKTIESNLDIDQKTVWTIINNRKKKSSACSALVKDGVTYTDPKKINDIWLSHFQNVFSPSTYTDPKRETEITEKVSSIRKIVNRDQNNITFKLSDVNEICSKLKNNKACGHDGLFYEHIRYGGKLLIKHLHHLFNLCIKCAYIPNDWRKSMIILLYKGGNKPKTDTNSYRGISLVPSITKIFEKMVDLLLTLLRTDFPNVQQVAYQKLLSSLNASFNLNEVTIHHIKKNGTVIVVLLDSTKAFDTVPPDGLRIKLFEYGATGKLWLLLDNMYTDLSSAILSGGKLSKWFKLNRGVRQGSALSAKVISDLY</sequence>
<comment type="caution">
    <text evidence="2">The sequence shown here is derived from an EMBL/GenBank/DDBJ whole genome shotgun (WGS) entry which is preliminary data.</text>
</comment>
<feature type="domain" description="Reverse transcriptase" evidence="1">
    <location>
        <begin position="239"/>
        <end position="413"/>
    </location>
</feature>
<dbReference type="InterPro" id="IPR000477">
    <property type="entry name" value="RT_dom"/>
</dbReference>
<keyword evidence="3" id="KW-1185">Reference proteome</keyword>
<dbReference type="Proteomes" id="UP000596742">
    <property type="component" value="Unassembled WGS sequence"/>
</dbReference>